<evidence type="ECO:0000256" key="7">
    <source>
        <dbReference type="SAM" id="Phobius"/>
    </source>
</evidence>
<evidence type="ECO:0000256" key="5">
    <source>
        <dbReference type="ARBA" id="ARBA00023136"/>
    </source>
</evidence>
<evidence type="ECO:0000256" key="2">
    <source>
        <dbReference type="ARBA" id="ARBA00022448"/>
    </source>
</evidence>
<feature type="region of interest" description="Disordered" evidence="6">
    <location>
        <begin position="1"/>
        <end position="26"/>
    </location>
</feature>
<feature type="transmembrane region" description="Helical" evidence="7">
    <location>
        <begin position="277"/>
        <end position="297"/>
    </location>
</feature>
<dbReference type="RefSeq" id="WP_144992240.1">
    <property type="nucleotide sequence ID" value="NZ_VNJK01000002.1"/>
</dbReference>
<dbReference type="PANTHER" id="PTHR43129:SF1">
    <property type="entry name" value="FOSMIDOMYCIN RESISTANCE PROTEIN"/>
    <property type="match status" value="1"/>
</dbReference>
<feature type="transmembrane region" description="Helical" evidence="7">
    <location>
        <begin position="116"/>
        <end position="142"/>
    </location>
</feature>
<dbReference type="Gene3D" id="1.20.1250.20">
    <property type="entry name" value="MFS general substrate transporter like domains"/>
    <property type="match status" value="2"/>
</dbReference>
<dbReference type="InterPro" id="IPR036259">
    <property type="entry name" value="MFS_trans_sf"/>
</dbReference>
<comment type="subcellular location">
    <subcellularLocation>
        <location evidence="1">Cell membrane</location>
        <topology evidence="1">Multi-pass membrane protein</topology>
    </subcellularLocation>
</comment>
<dbReference type="PANTHER" id="PTHR43129">
    <property type="entry name" value="FOSMIDOMYCIN RESISTANCE PROTEIN"/>
    <property type="match status" value="1"/>
</dbReference>
<feature type="transmembrane region" description="Helical" evidence="7">
    <location>
        <begin position="366"/>
        <end position="385"/>
    </location>
</feature>
<dbReference type="CDD" id="cd17478">
    <property type="entry name" value="MFS_FsR"/>
    <property type="match status" value="1"/>
</dbReference>
<feature type="transmembrane region" description="Helical" evidence="7">
    <location>
        <begin position="309"/>
        <end position="326"/>
    </location>
</feature>
<dbReference type="EMBL" id="VNJK01000002">
    <property type="protein sequence ID" value="TVX89600.1"/>
    <property type="molecule type" value="Genomic_DNA"/>
</dbReference>
<feature type="domain" description="Major facilitator superfamily (MFS) profile" evidence="8">
    <location>
        <begin position="38"/>
        <end position="419"/>
    </location>
</feature>
<feature type="transmembrane region" description="Helical" evidence="7">
    <location>
        <begin position="38"/>
        <end position="63"/>
    </location>
</feature>
<proteinExistence type="predicted"/>
<dbReference type="OrthoDB" id="9770492at2"/>
<accession>A0A559IPT6</accession>
<evidence type="ECO:0000256" key="1">
    <source>
        <dbReference type="ARBA" id="ARBA00004651"/>
    </source>
</evidence>
<dbReference type="GO" id="GO:0005886">
    <property type="term" value="C:plasma membrane"/>
    <property type="evidence" value="ECO:0007669"/>
    <property type="project" value="UniProtKB-SubCell"/>
</dbReference>
<dbReference type="InterPro" id="IPR020846">
    <property type="entry name" value="MFS_dom"/>
</dbReference>
<feature type="transmembrane region" description="Helical" evidence="7">
    <location>
        <begin position="397"/>
        <end position="414"/>
    </location>
</feature>
<gene>
    <name evidence="9" type="ORF">FPZ44_17655</name>
</gene>
<reference evidence="9 10" key="1">
    <citation type="submission" date="2019-07" db="EMBL/GenBank/DDBJ databases">
        <authorList>
            <person name="Kim J."/>
        </authorList>
    </citation>
    <scope>NUCLEOTIDE SEQUENCE [LARGE SCALE GENOMIC DNA]</scope>
    <source>
        <strain evidence="9 10">N4</strain>
    </source>
</reference>
<organism evidence="9 10">
    <name type="scientific">Paenibacillus agilis</name>
    <dbReference type="NCBI Taxonomy" id="3020863"/>
    <lineage>
        <taxon>Bacteria</taxon>
        <taxon>Bacillati</taxon>
        <taxon>Bacillota</taxon>
        <taxon>Bacilli</taxon>
        <taxon>Bacillales</taxon>
        <taxon>Paenibacillaceae</taxon>
        <taxon>Paenibacillus</taxon>
    </lineage>
</organism>
<dbReference type="InterPro" id="IPR011701">
    <property type="entry name" value="MFS"/>
</dbReference>
<dbReference type="Pfam" id="PF07690">
    <property type="entry name" value="MFS_1"/>
    <property type="match status" value="1"/>
</dbReference>
<dbReference type="PROSITE" id="PS50850">
    <property type="entry name" value="MFS"/>
    <property type="match status" value="1"/>
</dbReference>
<name>A0A559IPT6_9BACL</name>
<evidence type="ECO:0000256" key="4">
    <source>
        <dbReference type="ARBA" id="ARBA00022989"/>
    </source>
</evidence>
<sequence length="429" mass="46409">MSQPSAATTNHTVVSQPKNEHKLNAQQTTPAPRTLYNILLAISFVHLFNDSIQAVIVAIFPILKDSMQLSYTQIGWISFALNVTSSILQPVIGFASDRRPTPMLLPIGMCFTFTGMLVLAFAPTYAVVMAAVIFVGLGSAIFHPEGMRVAHMAAGGRKGLAQSIFQVGGNLGQSLAPLLTKWVFIPFGQMGALGFTAIAAAGIAVQTYIARWYQASLNNGYVFAKRKPQGQVDSAQRRKVWTITVIIIVLVFVRSWYSSAIGTYYSFYLIEKYGLSIDAAQVYIFAFLLSGAVGTFFGGPLADRFGKRNLIITSLLSVIPFALILPHLPLSWAMVVLSLSGFVYFTSFSTTVIYTQALHPGSIGTVSGLITGFAFGMGGLGSLAIGQWIDARGIETVMFICGFLPLFGLLSLLLPNDKEIDSWTSPTKE</sequence>
<keyword evidence="3 7" id="KW-0812">Transmembrane</keyword>
<comment type="caution">
    <text evidence="9">The sequence shown here is derived from an EMBL/GenBank/DDBJ whole genome shotgun (WGS) entry which is preliminary data.</text>
</comment>
<dbReference type="Proteomes" id="UP000318102">
    <property type="component" value="Unassembled WGS sequence"/>
</dbReference>
<feature type="transmembrane region" description="Helical" evidence="7">
    <location>
        <begin position="240"/>
        <end position="257"/>
    </location>
</feature>
<evidence type="ECO:0000256" key="6">
    <source>
        <dbReference type="SAM" id="MobiDB-lite"/>
    </source>
</evidence>
<keyword evidence="5 7" id="KW-0472">Membrane</keyword>
<protein>
    <submittedName>
        <fullName evidence="9">MFS transporter</fullName>
    </submittedName>
</protein>
<keyword evidence="4 7" id="KW-1133">Transmembrane helix</keyword>
<keyword evidence="2" id="KW-0813">Transport</keyword>
<evidence type="ECO:0000313" key="10">
    <source>
        <dbReference type="Proteomes" id="UP000318102"/>
    </source>
</evidence>
<keyword evidence="10" id="KW-1185">Reference proteome</keyword>
<evidence type="ECO:0000259" key="8">
    <source>
        <dbReference type="PROSITE" id="PS50850"/>
    </source>
</evidence>
<feature type="transmembrane region" description="Helical" evidence="7">
    <location>
        <begin position="332"/>
        <end position="354"/>
    </location>
</feature>
<feature type="transmembrane region" description="Helical" evidence="7">
    <location>
        <begin position="75"/>
        <end position="96"/>
    </location>
</feature>
<dbReference type="AlphaFoldDB" id="A0A559IPT6"/>
<dbReference type="GO" id="GO:0022857">
    <property type="term" value="F:transmembrane transporter activity"/>
    <property type="evidence" value="ECO:0007669"/>
    <property type="project" value="InterPro"/>
</dbReference>
<dbReference type="SUPFAM" id="SSF103473">
    <property type="entry name" value="MFS general substrate transporter"/>
    <property type="match status" value="1"/>
</dbReference>
<evidence type="ECO:0000313" key="9">
    <source>
        <dbReference type="EMBL" id="TVX89600.1"/>
    </source>
</evidence>
<feature type="compositionally biased region" description="Polar residues" evidence="6">
    <location>
        <begin position="1"/>
        <end position="17"/>
    </location>
</feature>
<evidence type="ECO:0000256" key="3">
    <source>
        <dbReference type="ARBA" id="ARBA00022692"/>
    </source>
</evidence>